<dbReference type="InterPro" id="IPR036249">
    <property type="entry name" value="Thioredoxin-like_sf"/>
</dbReference>
<keyword evidence="1" id="KW-0575">Peroxidase</keyword>
<sequence>MEIQVDQEKFETVGEPVSVGMELPHFKVFDQNNNKVKTADLLGKVTLISVVPNINTDICSLQTKHFNEIVDKYTDINFVTISTNTVVEQSDWCAAEGVENMQMLSDEEESFGYAMNLYVPGTAFDARSIYIVDAQGVVVYQQIVTITGTEPDYADAQAKLDEILAK</sequence>
<dbReference type="InterPro" id="IPR013766">
    <property type="entry name" value="Thioredoxin_domain"/>
</dbReference>
<dbReference type="Proteomes" id="UP001057481">
    <property type="component" value="Unassembled WGS sequence"/>
</dbReference>
<dbReference type="CDD" id="cd03014">
    <property type="entry name" value="PRX_Atyp2cys"/>
    <property type="match status" value="1"/>
</dbReference>
<dbReference type="InterPro" id="IPR002065">
    <property type="entry name" value="TPX"/>
</dbReference>
<dbReference type="PANTHER" id="PTHR43110">
    <property type="entry name" value="THIOL PEROXIDASE"/>
    <property type="match status" value="1"/>
</dbReference>
<dbReference type="InterPro" id="IPR050455">
    <property type="entry name" value="Tpx_Peroxidase_subfamily"/>
</dbReference>
<keyword evidence="7" id="KW-1185">Reference proteome</keyword>
<dbReference type="SUPFAM" id="SSF52833">
    <property type="entry name" value="Thioredoxin-like"/>
    <property type="match status" value="1"/>
</dbReference>
<feature type="domain" description="Thioredoxin" evidence="5">
    <location>
        <begin position="17"/>
        <end position="165"/>
    </location>
</feature>
<name>A0ABT0VIH8_9LACO</name>
<keyword evidence="1" id="KW-0560">Oxidoreductase</keyword>
<proteinExistence type="predicted"/>
<keyword evidence="2" id="KW-0049">Antioxidant</keyword>
<keyword evidence="4" id="KW-0676">Redox-active center</keyword>
<dbReference type="PANTHER" id="PTHR43110:SF1">
    <property type="entry name" value="THIOL PEROXIDASE"/>
    <property type="match status" value="1"/>
</dbReference>
<accession>A0ABT0VIH8</accession>
<gene>
    <name evidence="6" type="ORF">KAK10_02000</name>
</gene>
<organism evidence="6 7">
    <name type="scientific">Periweissella beninensis</name>
    <dbReference type="NCBI Taxonomy" id="504936"/>
    <lineage>
        <taxon>Bacteria</taxon>
        <taxon>Bacillati</taxon>
        <taxon>Bacillota</taxon>
        <taxon>Bacilli</taxon>
        <taxon>Lactobacillales</taxon>
        <taxon>Lactobacillaceae</taxon>
        <taxon>Periweissella</taxon>
    </lineage>
</organism>
<evidence type="ECO:0000259" key="5">
    <source>
        <dbReference type="PROSITE" id="PS51352"/>
    </source>
</evidence>
<reference evidence="6" key="1">
    <citation type="submission" date="2021-04" db="EMBL/GenBank/DDBJ databases">
        <title>Taxonomic assessment of Weissella genus.</title>
        <authorList>
            <person name="Fanelli F."/>
            <person name="Chieffi D."/>
            <person name="Dell'Aquila A."/>
            <person name="Gyu-Sung C."/>
            <person name="Franz C.M.A.P."/>
            <person name="Fusco V."/>
        </authorList>
    </citation>
    <scope>NUCLEOTIDE SEQUENCE</scope>
    <source>
        <strain evidence="6">LMG 25373</strain>
    </source>
</reference>
<comment type="caution">
    <text evidence="6">The sequence shown here is derived from an EMBL/GenBank/DDBJ whole genome shotgun (WGS) entry which is preliminary data.</text>
</comment>
<keyword evidence="3" id="KW-1015">Disulfide bond</keyword>
<evidence type="ECO:0000256" key="3">
    <source>
        <dbReference type="ARBA" id="ARBA00023157"/>
    </source>
</evidence>
<dbReference type="Pfam" id="PF00578">
    <property type="entry name" value="AhpC-TSA"/>
    <property type="match status" value="1"/>
</dbReference>
<dbReference type="InterPro" id="IPR000866">
    <property type="entry name" value="AhpC/TSA"/>
</dbReference>
<dbReference type="Gene3D" id="3.40.30.10">
    <property type="entry name" value="Glutaredoxin"/>
    <property type="match status" value="1"/>
</dbReference>
<evidence type="ECO:0000313" key="6">
    <source>
        <dbReference type="EMBL" id="MCM2436704.1"/>
    </source>
</evidence>
<dbReference type="EMBL" id="JAGMVS010000038">
    <property type="protein sequence ID" value="MCM2436704.1"/>
    <property type="molecule type" value="Genomic_DNA"/>
</dbReference>
<evidence type="ECO:0000313" key="7">
    <source>
        <dbReference type="Proteomes" id="UP001057481"/>
    </source>
</evidence>
<dbReference type="RefSeq" id="WP_205143146.1">
    <property type="nucleotide sequence ID" value="NZ_JAFBDN010000003.1"/>
</dbReference>
<evidence type="ECO:0000256" key="2">
    <source>
        <dbReference type="ARBA" id="ARBA00022862"/>
    </source>
</evidence>
<evidence type="ECO:0000256" key="1">
    <source>
        <dbReference type="ARBA" id="ARBA00022559"/>
    </source>
</evidence>
<evidence type="ECO:0000256" key="4">
    <source>
        <dbReference type="ARBA" id="ARBA00023284"/>
    </source>
</evidence>
<dbReference type="PROSITE" id="PS51352">
    <property type="entry name" value="THIOREDOXIN_2"/>
    <property type="match status" value="1"/>
</dbReference>
<protein>
    <submittedName>
        <fullName evidence="6">Peroxiredoxin</fullName>
    </submittedName>
</protein>